<organism evidence="9 11">
    <name type="scientific">Budvicia aquatica</name>
    <dbReference type="NCBI Taxonomy" id="82979"/>
    <lineage>
        <taxon>Bacteria</taxon>
        <taxon>Pseudomonadati</taxon>
        <taxon>Pseudomonadota</taxon>
        <taxon>Gammaproteobacteria</taxon>
        <taxon>Enterobacterales</taxon>
        <taxon>Budviciaceae</taxon>
        <taxon>Budvicia</taxon>
    </lineage>
</organism>
<dbReference type="NCBIfam" id="TIGR00229">
    <property type="entry name" value="sensory_box"/>
    <property type="match status" value="1"/>
</dbReference>
<dbReference type="SMART" id="SM00091">
    <property type="entry name" value="PAS"/>
    <property type="match status" value="1"/>
</dbReference>
<accession>A0A2C6DHG3</accession>
<reference evidence="10 12" key="3">
    <citation type="submission" date="2019-03" db="EMBL/GenBank/DDBJ databases">
        <authorList>
            <consortium name="Pathogen Informatics"/>
        </authorList>
    </citation>
    <scope>NUCLEOTIDE SEQUENCE [LARGE SCALE GENOMIC DNA]</scope>
    <source>
        <strain evidence="10 12">NCTC12282</strain>
    </source>
</reference>
<dbReference type="PANTHER" id="PTHR45138">
    <property type="entry name" value="REGULATORY COMPONENTS OF SENSORY TRANSDUCTION SYSTEM"/>
    <property type="match status" value="1"/>
</dbReference>
<dbReference type="InterPro" id="IPR000014">
    <property type="entry name" value="PAS"/>
</dbReference>
<protein>
    <recommendedName>
        <fullName evidence="3">diguanylate cyclase</fullName>
        <ecNumber evidence="3">2.7.7.65</ecNumber>
    </recommendedName>
</protein>
<dbReference type="SMART" id="SM00086">
    <property type="entry name" value="PAC"/>
    <property type="match status" value="1"/>
</dbReference>
<dbReference type="Pfam" id="PF13185">
    <property type="entry name" value="GAF_2"/>
    <property type="match status" value="1"/>
</dbReference>
<dbReference type="CDD" id="cd01949">
    <property type="entry name" value="GGDEF"/>
    <property type="match status" value="1"/>
</dbReference>
<dbReference type="FunFam" id="3.30.70.270:FF:000001">
    <property type="entry name" value="Diguanylate cyclase domain protein"/>
    <property type="match status" value="1"/>
</dbReference>
<evidence type="ECO:0000313" key="10">
    <source>
        <dbReference type="EMBL" id="VFS48120.1"/>
    </source>
</evidence>
<gene>
    <name evidence="10" type="primary">cph2_1</name>
    <name evidence="9" type="ORF">CRN84_10460</name>
    <name evidence="10" type="ORF">NCTC12282_03033</name>
</gene>
<dbReference type="RefSeq" id="WP_029093229.1">
    <property type="nucleotide sequence ID" value="NZ_CAADJA010000002.1"/>
</dbReference>
<dbReference type="InterPro" id="IPR000700">
    <property type="entry name" value="PAS-assoc_C"/>
</dbReference>
<dbReference type="InterPro" id="IPR000160">
    <property type="entry name" value="GGDEF_dom"/>
</dbReference>
<dbReference type="NCBIfam" id="TIGR00254">
    <property type="entry name" value="GGDEF"/>
    <property type="match status" value="1"/>
</dbReference>
<evidence type="ECO:0000259" key="6">
    <source>
        <dbReference type="PROSITE" id="PS50112"/>
    </source>
</evidence>
<evidence type="ECO:0000313" key="9">
    <source>
        <dbReference type="EMBL" id="PHI29728.1"/>
    </source>
</evidence>
<dbReference type="GO" id="GO:0005886">
    <property type="term" value="C:plasma membrane"/>
    <property type="evidence" value="ECO:0007669"/>
    <property type="project" value="TreeGrafter"/>
</dbReference>
<dbReference type="EMBL" id="PDDX01000001">
    <property type="protein sequence ID" value="PHI29728.1"/>
    <property type="molecule type" value="Genomic_DNA"/>
</dbReference>
<dbReference type="Pfam" id="PF00990">
    <property type="entry name" value="GGDEF"/>
    <property type="match status" value="1"/>
</dbReference>
<dbReference type="Gene3D" id="3.30.450.40">
    <property type="match status" value="1"/>
</dbReference>
<comment type="pathway">
    <text evidence="2">Purine metabolism; 3',5'-cyclic di-GMP biosynthesis.</text>
</comment>
<feature type="domain" description="PAS" evidence="6">
    <location>
        <begin position="180"/>
        <end position="250"/>
    </location>
</feature>
<dbReference type="SMART" id="SM00267">
    <property type="entry name" value="GGDEF"/>
    <property type="match status" value="1"/>
</dbReference>
<dbReference type="CDD" id="cd00130">
    <property type="entry name" value="PAS"/>
    <property type="match status" value="1"/>
</dbReference>
<dbReference type="InterPro" id="IPR013655">
    <property type="entry name" value="PAS_fold_3"/>
</dbReference>
<dbReference type="Gene3D" id="3.30.450.20">
    <property type="entry name" value="PAS domain"/>
    <property type="match status" value="1"/>
</dbReference>
<dbReference type="AlphaFoldDB" id="A0A2C6DHG3"/>
<dbReference type="Proteomes" id="UP000373449">
    <property type="component" value="Unassembled WGS sequence"/>
</dbReference>
<dbReference type="InterPro" id="IPR029016">
    <property type="entry name" value="GAF-like_dom_sf"/>
</dbReference>
<dbReference type="OrthoDB" id="9812260at2"/>
<dbReference type="PROSITE" id="PS50112">
    <property type="entry name" value="PAS"/>
    <property type="match status" value="1"/>
</dbReference>
<dbReference type="InterPro" id="IPR001610">
    <property type="entry name" value="PAC"/>
</dbReference>
<dbReference type="STRING" id="1111728.GCA_000427805_00632"/>
<dbReference type="InterPro" id="IPR029787">
    <property type="entry name" value="Nucleotide_cyclase"/>
</dbReference>
<dbReference type="Pfam" id="PF08447">
    <property type="entry name" value="PAS_3"/>
    <property type="match status" value="1"/>
</dbReference>
<comment type="cofactor">
    <cofactor evidence="1">
        <name>Mg(2+)</name>
        <dbReference type="ChEBI" id="CHEBI:18420"/>
    </cofactor>
</comment>
<evidence type="ECO:0000256" key="2">
    <source>
        <dbReference type="ARBA" id="ARBA00004665"/>
    </source>
</evidence>
<keyword evidence="5" id="KW-0175">Coiled coil</keyword>
<evidence type="ECO:0000256" key="3">
    <source>
        <dbReference type="ARBA" id="ARBA00012528"/>
    </source>
</evidence>
<feature type="coiled-coil region" evidence="5">
    <location>
        <begin position="297"/>
        <end position="324"/>
    </location>
</feature>
<dbReference type="GO" id="GO:1902201">
    <property type="term" value="P:negative regulation of bacterial-type flagellum-dependent cell motility"/>
    <property type="evidence" value="ECO:0007669"/>
    <property type="project" value="TreeGrafter"/>
</dbReference>
<sequence length="489" mass="55575">MQESKVNINRIHSLYESLVKRHTSLDSTFHTILNEGMKAFNLSLGIISQIDGDSYALLAVSPEGKDLSAGQVFELKNTYCHRVVSEKKIISIEHAGSDPDFNTHPVYIGMKLESYISAPIWIREKVWGTLNFSSTQIKEVSFSKDDHEFISLMADGIGSLIEMNLLSVEKEDVISALSKNNDILESIFENSTIGMALVSPSGQWVKVNNSLTHMLGYTEDYLLSINFQNITHPDDLTLDLQQLDSLAQGNIPFYQLEKRYLTASENYIWILLSVSLVREDNGDVKYYIAQIQSIDERKKMEMELKNQKEALHEANIILERMATEDTLTEIANRRKFMLWFESEMTRLERHPVPISVALADIDFFKSYNDDYGHQEGDFALKSIAKKLSHTLRGQDKIARFGGEEFILLFPETDEKGCLLVCEKLRKSVESLSTLKRTVTISIGGVTYYPKEGVIVHFDDLLKVADSKLYEAKRSGRNQVKVVNLAVYQD</sequence>
<comment type="catalytic activity">
    <reaction evidence="4">
        <text>2 GTP = 3',3'-c-di-GMP + 2 diphosphate</text>
        <dbReference type="Rhea" id="RHEA:24898"/>
        <dbReference type="ChEBI" id="CHEBI:33019"/>
        <dbReference type="ChEBI" id="CHEBI:37565"/>
        <dbReference type="ChEBI" id="CHEBI:58805"/>
        <dbReference type="EC" id="2.7.7.65"/>
    </reaction>
</comment>
<dbReference type="SUPFAM" id="SSF55785">
    <property type="entry name" value="PYP-like sensor domain (PAS domain)"/>
    <property type="match status" value="1"/>
</dbReference>
<reference evidence="9" key="2">
    <citation type="submission" date="2017-09" db="EMBL/GenBank/DDBJ databases">
        <title>FDA dAtabase for Regulatory Grade micrObial Sequences (FDA-ARGOS): Supporting development and validation of Infectious Disease Dx tests.</title>
        <authorList>
            <person name="Minogue T."/>
            <person name="Wolcott M."/>
            <person name="Wasieloski L."/>
            <person name="Aguilar W."/>
            <person name="Moore D."/>
            <person name="Tallon L.J."/>
            <person name="Sadzewicz L."/>
            <person name="Ott S."/>
            <person name="Zhao X."/>
            <person name="Nagaraj S."/>
            <person name="Vavikolanu K."/>
            <person name="Aluvathingal J."/>
            <person name="Nadendla S."/>
            <person name="Sichtig H."/>
        </authorList>
    </citation>
    <scope>NUCLEOTIDE SEQUENCE</scope>
    <source>
        <strain evidence="9">FDAARGOS_387</strain>
    </source>
</reference>
<keyword evidence="11" id="KW-1185">Reference proteome</keyword>
<dbReference type="InterPro" id="IPR050469">
    <property type="entry name" value="Diguanylate_Cyclase"/>
</dbReference>
<dbReference type="GO" id="GO:0043709">
    <property type="term" value="P:cell adhesion involved in single-species biofilm formation"/>
    <property type="evidence" value="ECO:0007669"/>
    <property type="project" value="TreeGrafter"/>
</dbReference>
<evidence type="ECO:0000256" key="4">
    <source>
        <dbReference type="ARBA" id="ARBA00034247"/>
    </source>
</evidence>
<evidence type="ECO:0000313" key="12">
    <source>
        <dbReference type="Proteomes" id="UP000373449"/>
    </source>
</evidence>
<dbReference type="InterPro" id="IPR003018">
    <property type="entry name" value="GAF"/>
</dbReference>
<dbReference type="Gene3D" id="3.30.70.270">
    <property type="match status" value="1"/>
</dbReference>
<dbReference type="GO" id="GO:0052621">
    <property type="term" value="F:diguanylate cyclase activity"/>
    <property type="evidence" value="ECO:0007669"/>
    <property type="project" value="UniProtKB-EC"/>
</dbReference>
<evidence type="ECO:0000259" key="8">
    <source>
        <dbReference type="PROSITE" id="PS50887"/>
    </source>
</evidence>
<evidence type="ECO:0000313" key="11">
    <source>
        <dbReference type="Proteomes" id="UP000224974"/>
    </source>
</evidence>
<feature type="domain" description="PAC" evidence="7">
    <location>
        <begin position="254"/>
        <end position="306"/>
    </location>
</feature>
<proteinExistence type="predicted"/>
<name>A0A2C6DHG3_9GAMM</name>
<dbReference type="PROSITE" id="PS50887">
    <property type="entry name" value="GGDEF"/>
    <property type="match status" value="1"/>
</dbReference>
<evidence type="ECO:0000256" key="5">
    <source>
        <dbReference type="SAM" id="Coils"/>
    </source>
</evidence>
<evidence type="ECO:0000256" key="1">
    <source>
        <dbReference type="ARBA" id="ARBA00001946"/>
    </source>
</evidence>
<dbReference type="PROSITE" id="PS50113">
    <property type="entry name" value="PAC"/>
    <property type="match status" value="1"/>
</dbReference>
<dbReference type="EC" id="2.7.7.65" evidence="3"/>
<dbReference type="PANTHER" id="PTHR45138:SF9">
    <property type="entry name" value="DIGUANYLATE CYCLASE DGCM-RELATED"/>
    <property type="match status" value="1"/>
</dbReference>
<feature type="domain" description="GGDEF" evidence="8">
    <location>
        <begin position="352"/>
        <end position="484"/>
    </location>
</feature>
<dbReference type="InterPro" id="IPR043128">
    <property type="entry name" value="Rev_trsase/Diguanyl_cyclase"/>
</dbReference>
<dbReference type="Proteomes" id="UP000224974">
    <property type="component" value="Unassembled WGS sequence"/>
</dbReference>
<dbReference type="EMBL" id="CAADJA010000002">
    <property type="protein sequence ID" value="VFS48120.1"/>
    <property type="molecule type" value="Genomic_DNA"/>
</dbReference>
<evidence type="ECO:0000259" key="7">
    <source>
        <dbReference type="PROSITE" id="PS50113"/>
    </source>
</evidence>
<reference evidence="11" key="1">
    <citation type="submission" date="2017-09" db="EMBL/GenBank/DDBJ databases">
        <title>FDA dAtabase for Regulatory Grade micrObial Sequences (FDA-ARGOS): Supporting development and validation of Infectious Disease Dx tests.</title>
        <authorList>
            <person name="Minogue T."/>
            <person name="Wolcott M."/>
            <person name="Wasieloski L."/>
            <person name="Aguilar W."/>
            <person name="Moore D."/>
            <person name="Tallon L."/>
            <person name="Sadzewicz L."/>
            <person name="Ott S."/>
            <person name="Zhao X."/>
            <person name="Nagaraj S."/>
            <person name="Vavikolanu K."/>
            <person name="Aluvathingal J."/>
            <person name="Nadendla S."/>
            <person name="Sichtig H."/>
        </authorList>
    </citation>
    <scope>NUCLEOTIDE SEQUENCE [LARGE SCALE GENOMIC DNA]</scope>
    <source>
        <strain evidence="11">FDAARGOS_387</strain>
    </source>
</reference>
<dbReference type="SUPFAM" id="SSF55073">
    <property type="entry name" value="Nucleotide cyclase"/>
    <property type="match status" value="1"/>
</dbReference>
<dbReference type="InterPro" id="IPR035965">
    <property type="entry name" value="PAS-like_dom_sf"/>
</dbReference>
<dbReference type="SUPFAM" id="SSF55781">
    <property type="entry name" value="GAF domain-like"/>
    <property type="match status" value="1"/>
</dbReference>